<sequence>MAETSRDCGRKKAKVDGSLDGSSASSTKFDGAARFKSKFQPSWSKKWPCIIAVPRSPSEFRCTVCDKVCSCAHQGESDVTRHIEGEKQQKNVTTAEIKVATLLVENNIPLVFADTLSPMFKEIFPDSNIAKNYHSARMKTTCILNGAIAPH</sequence>
<accession>A0A6S7LU89</accession>
<dbReference type="EMBL" id="CACRXK020036642">
    <property type="protein sequence ID" value="CAB4044872.1"/>
    <property type="molecule type" value="Genomic_DNA"/>
</dbReference>
<evidence type="ECO:0000313" key="1">
    <source>
        <dbReference type="EMBL" id="CAB4044872.1"/>
    </source>
</evidence>
<dbReference type="AlphaFoldDB" id="A0A6S7LU89"/>
<dbReference type="PANTHER" id="PTHR37162">
    <property type="entry name" value="HAT FAMILY DIMERISATION DOMAINCONTAINING PROTEIN-RELATED"/>
    <property type="match status" value="1"/>
</dbReference>
<organism evidence="1 2">
    <name type="scientific">Paramuricea clavata</name>
    <name type="common">Red gorgonian</name>
    <name type="synonym">Violescent sea-whip</name>
    <dbReference type="NCBI Taxonomy" id="317549"/>
    <lineage>
        <taxon>Eukaryota</taxon>
        <taxon>Metazoa</taxon>
        <taxon>Cnidaria</taxon>
        <taxon>Anthozoa</taxon>
        <taxon>Octocorallia</taxon>
        <taxon>Malacalcyonacea</taxon>
        <taxon>Plexauridae</taxon>
        <taxon>Paramuricea</taxon>
    </lineage>
</organism>
<dbReference type="PANTHER" id="PTHR37162:SF1">
    <property type="entry name" value="BED-TYPE DOMAIN-CONTAINING PROTEIN"/>
    <property type="match status" value="1"/>
</dbReference>
<gene>
    <name evidence="1" type="ORF">PACLA_8A050273</name>
</gene>
<proteinExistence type="predicted"/>
<evidence type="ECO:0000313" key="2">
    <source>
        <dbReference type="Proteomes" id="UP001152795"/>
    </source>
</evidence>
<reference evidence="1" key="1">
    <citation type="submission" date="2020-04" db="EMBL/GenBank/DDBJ databases">
        <authorList>
            <person name="Alioto T."/>
            <person name="Alioto T."/>
            <person name="Gomez Garrido J."/>
        </authorList>
    </citation>
    <scope>NUCLEOTIDE SEQUENCE</scope>
    <source>
        <strain evidence="1">A484AB</strain>
    </source>
</reference>
<dbReference type="Proteomes" id="UP001152795">
    <property type="component" value="Unassembled WGS sequence"/>
</dbReference>
<keyword evidence="2" id="KW-1185">Reference proteome</keyword>
<dbReference type="OrthoDB" id="6782434at2759"/>
<protein>
    <submittedName>
        <fullName evidence="1">Uncharacterized protein</fullName>
    </submittedName>
</protein>
<name>A0A6S7LU89_PARCT</name>
<comment type="caution">
    <text evidence="1">The sequence shown here is derived from an EMBL/GenBank/DDBJ whole genome shotgun (WGS) entry which is preliminary data.</text>
</comment>
<feature type="non-terminal residue" evidence="1">
    <location>
        <position position="1"/>
    </location>
</feature>